<dbReference type="InterPro" id="IPR038081">
    <property type="entry name" value="CalX-like_sf"/>
</dbReference>
<keyword evidence="2" id="KW-0677">Repeat</keyword>
<evidence type="ECO:0000256" key="1">
    <source>
        <dbReference type="ARBA" id="ARBA00022729"/>
    </source>
</evidence>
<sequence>SGFFTFSTLQTILCAIISINDDSVVEGQECFNFNLVAPAGVNNPQPTTPVCIVDDDAPPQQQFQVGFQPATYTVQENISPNPFQVCVRLLEGQLAMNQFVRVALTLVPGTAQG</sequence>
<evidence type="ECO:0000313" key="7">
    <source>
        <dbReference type="Proteomes" id="UP001174909"/>
    </source>
</evidence>
<dbReference type="GO" id="GO:0007154">
    <property type="term" value="P:cell communication"/>
    <property type="evidence" value="ECO:0007669"/>
    <property type="project" value="InterPro"/>
</dbReference>
<dbReference type="InterPro" id="IPR003644">
    <property type="entry name" value="Calx_beta"/>
</dbReference>
<keyword evidence="1 4" id="KW-0732">Signal</keyword>
<proteinExistence type="predicted"/>
<keyword evidence="3" id="KW-0106">Calcium</keyword>
<evidence type="ECO:0000256" key="3">
    <source>
        <dbReference type="ARBA" id="ARBA00022837"/>
    </source>
</evidence>
<organism evidence="6 7">
    <name type="scientific">Geodia barretti</name>
    <name type="common">Barrett's horny sponge</name>
    <dbReference type="NCBI Taxonomy" id="519541"/>
    <lineage>
        <taxon>Eukaryota</taxon>
        <taxon>Metazoa</taxon>
        <taxon>Porifera</taxon>
        <taxon>Demospongiae</taxon>
        <taxon>Heteroscleromorpha</taxon>
        <taxon>Tetractinellida</taxon>
        <taxon>Astrophorina</taxon>
        <taxon>Geodiidae</taxon>
        <taxon>Geodia</taxon>
    </lineage>
</organism>
<reference evidence="6" key="1">
    <citation type="submission" date="2023-03" db="EMBL/GenBank/DDBJ databases">
        <authorList>
            <person name="Steffen K."/>
            <person name="Cardenas P."/>
        </authorList>
    </citation>
    <scope>NUCLEOTIDE SEQUENCE</scope>
</reference>
<feature type="domain" description="Calx-beta" evidence="5">
    <location>
        <begin position="61"/>
        <end position="112"/>
    </location>
</feature>
<feature type="signal peptide" evidence="4">
    <location>
        <begin position="1"/>
        <end position="27"/>
    </location>
</feature>
<evidence type="ECO:0000256" key="4">
    <source>
        <dbReference type="SAM" id="SignalP"/>
    </source>
</evidence>
<gene>
    <name evidence="6" type="ORF">GBAR_LOCUS3626</name>
</gene>
<protein>
    <recommendedName>
        <fullName evidence="5">Calx-beta domain-containing protein</fullName>
    </recommendedName>
</protein>
<dbReference type="Gene3D" id="2.60.40.2030">
    <property type="match status" value="1"/>
</dbReference>
<feature type="chain" id="PRO_5041299174" description="Calx-beta domain-containing protein" evidence="4">
    <location>
        <begin position="28"/>
        <end position="113"/>
    </location>
</feature>
<feature type="domain" description="Calx-beta" evidence="5">
    <location>
        <begin position="5"/>
        <end position="56"/>
    </location>
</feature>
<dbReference type="EMBL" id="CASHTH010000517">
    <property type="protein sequence ID" value="CAI8003364.1"/>
    <property type="molecule type" value="Genomic_DNA"/>
</dbReference>
<comment type="caution">
    <text evidence="6">The sequence shown here is derived from an EMBL/GenBank/DDBJ whole genome shotgun (WGS) entry which is preliminary data.</text>
</comment>
<dbReference type="GO" id="GO:0016020">
    <property type="term" value="C:membrane"/>
    <property type="evidence" value="ECO:0007669"/>
    <property type="project" value="InterPro"/>
</dbReference>
<dbReference type="SUPFAM" id="SSF141072">
    <property type="entry name" value="CalX-like"/>
    <property type="match status" value="1"/>
</dbReference>
<dbReference type="AlphaFoldDB" id="A0AA35W738"/>
<keyword evidence="7" id="KW-1185">Reference proteome</keyword>
<feature type="non-terminal residue" evidence="6">
    <location>
        <position position="1"/>
    </location>
</feature>
<dbReference type="Proteomes" id="UP001174909">
    <property type="component" value="Unassembled WGS sequence"/>
</dbReference>
<dbReference type="Pfam" id="PF03160">
    <property type="entry name" value="Calx-beta"/>
    <property type="match status" value="2"/>
</dbReference>
<accession>A0AA35W738</accession>
<name>A0AA35W738_GEOBA</name>
<feature type="non-terminal residue" evidence="6">
    <location>
        <position position="113"/>
    </location>
</feature>
<evidence type="ECO:0000313" key="6">
    <source>
        <dbReference type="EMBL" id="CAI8003364.1"/>
    </source>
</evidence>
<evidence type="ECO:0000259" key="5">
    <source>
        <dbReference type="Pfam" id="PF03160"/>
    </source>
</evidence>
<evidence type="ECO:0000256" key="2">
    <source>
        <dbReference type="ARBA" id="ARBA00022737"/>
    </source>
</evidence>